<reference evidence="2 3" key="1">
    <citation type="submission" date="2019-06" db="EMBL/GenBank/DDBJ databases">
        <title>Draft genomes of female and male turbot (Scophthalmus maximus).</title>
        <authorList>
            <person name="Xu H."/>
            <person name="Xu X.-W."/>
            <person name="Shao C."/>
            <person name="Chen S."/>
        </authorList>
    </citation>
    <scope>NUCLEOTIDE SEQUENCE [LARGE SCALE GENOMIC DNA]</scope>
    <source>
        <strain evidence="2">Ysfricsl-2016a</strain>
        <tissue evidence="2">Blood</tissue>
    </source>
</reference>
<dbReference type="AlphaFoldDB" id="A0A6A4T2L0"/>
<gene>
    <name evidence="2" type="ORF">F2P81_006215</name>
</gene>
<feature type="region of interest" description="Disordered" evidence="1">
    <location>
        <begin position="1"/>
        <end position="28"/>
    </location>
</feature>
<organism evidence="2 3">
    <name type="scientific">Scophthalmus maximus</name>
    <name type="common">Turbot</name>
    <name type="synonym">Psetta maxima</name>
    <dbReference type="NCBI Taxonomy" id="52904"/>
    <lineage>
        <taxon>Eukaryota</taxon>
        <taxon>Metazoa</taxon>
        <taxon>Chordata</taxon>
        <taxon>Craniata</taxon>
        <taxon>Vertebrata</taxon>
        <taxon>Euteleostomi</taxon>
        <taxon>Actinopterygii</taxon>
        <taxon>Neopterygii</taxon>
        <taxon>Teleostei</taxon>
        <taxon>Neoteleostei</taxon>
        <taxon>Acanthomorphata</taxon>
        <taxon>Carangaria</taxon>
        <taxon>Pleuronectiformes</taxon>
        <taxon>Pleuronectoidei</taxon>
        <taxon>Scophthalmidae</taxon>
        <taxon>Scophthalmus</taxon>
    </lineage>
</organism>
<accession>A0A6A4T2L0</accession>
<sequence length="231" mass="26116">MDADDWYKQGEKKSTWKPAKNLRKQVRQSRWTGNVEKAESSQALIKLCGKKIEINETEEVSEGRKVNKGYMNHSGIIPTSRTPLVLQQQLHQSLISGESSQFLAHVQDLSVPAVPKTRHPLEVSNPVTSPPLLLQHLHSVLPYVALTLSLKLSLWGFVIVFSFMHSVKPLQEFLRRHVCGSRFKLCRGEDCLQCQYSIAPADDLLMTNGWNEPEEPLMGNQSCVVKCKIDI</sequence>
<dbReference type="Proteomes" id="UP000438429">
    <property type="component" value="Unassembled WGS sequence"/>
</dbReference>
<dbReference type="EMBL" id="VEVO01000006">
    <property type="protein sequence ID" value="KAF0040317.1"/>
    <property type="molecule type" value="Genomic_DNA"/>
</dbReference>
<comment type="caution">
    <text evidence="2">The sequence shown here is derived from an EMBL/GenBank/DDBJ whole genome shotgun (WGS) entry which is preliminary data.</text>
</comment>
<name>A0A6A4T2L0_SCOMX</name>
<evidence type="ECO:0000256" key="1">
    <source>
        <dbReference type="SAM" id="MobiDB-lite"/>
    </source>
</evidence>
<feature type="compositionally biased region" description="Basic and acidic residues" evidence="1">
    <location>
        <begin position="1"/>
        <end position="14"/>
    </location>
</feature>
<proteinExistence type="predicted"/>
<protein>
    <submittedName>
        <fullName evidence="2">Uncharacterized protein</fullName>
    </submittedName>
</protein>
<evidence type="ECO:0000313" key="3">
    <source>
        <dbReference type="Proteomes" id="UP000438429"/>
    </source>
</evidence>
<evidence type="ECO:0000313" key="2">
    <source>
        <dbReference type="EMBL" id="KAF0040317.1"/>
    </source>
</evidence>